<keyword evidence="1" id="KW-0732">Signal</keyword>
<evidence type="ECO:0000313" key="3">
    <source>
        <dbReference type="EMBL" id="QPF92209.1"/>
    </source>
</evidence>
<accession>A0A7S9D868</accession>
<dbReference type="EMBL" id="CP061379">
    <property type="protein sequence ID" value="QPF92209.1"/>
    <property type="molecule type" value="Genomic_DNA"/>
</dbReference>
<dbReference type="InterPro" id="IPR009959">
    <property type="entry name" value="Cyclase_SnoaL-like"/>
</dbReference>
<feature type="chain" id="PRO_5032696348" evidence="1">
    <location>
        <begin position="24"/>
        <end position="151"/>
    </location>
</feature>
<reference evidence="3 4" key="1">
    <citation type="submission" date="2020-09" db="EMBL/GenBank/DDBJ databases">
        <title>Complete genomes of bradyrhizobia occurring on native shrubby legumes in Australia.</title>
        <authorList>
            <person name="Lafay B."/>
        </authorList>
    </citation>
    <scope>NUCLEOTIDE SEQUENCE [LARGE SCALE GENOMIC DNA]</scope>
    <source>
        <strain evidence="3 4">BDV5040</strain>
    </source>
</reference>
<feature type="signal peptide" evidence="1">
    <location>
        <begin position="1"/>
        <end position="23"/>
    </location>
</feature>
<evidence type="ECO:0000256" key="1">
    <source>
        <dbReference type="SAM" id="SignalP"/>
    </source>
</evidence>
<evidence type="ECO:0000259" key="2">
    <source>
        <dbReference type="Pfam" id="PF12680"/>
    </source>
</evidence>
<dbReference type="KEGG" id="bcou:IC761_02585"/>
<organism evidence="3 4">
    <name type="scientific">Bradyrhizobium commune</name>
    <dbReference type="NCBI Taxonomy" id="83627"/>
    <lineage>
        <taxon>Bacteria</taxon>
        <taxon>Pseudomonadati</taxon>
        <taxon>Pseudomonadota</taxon>
        <taxon>Alphaproteobacteria</taxon>
        <taxon>Hyphomicrobiales</taxon>
        <taxon>Nitrobacteraceae</taxon>
        <taxon>Bradyrhizobium</taxon>
    </lineage>
</organism>
<dbReference type="Pfam" id="PF12680">
    <property type="entry name" value="SnoaL_2"/>
    <property type="match status" value="1"/>
</dbReference>
<dbReference type="Gene3D" id="3.10.450.50">
    <property type="match status" value="1"/>
</dbReference>
<gene>
    <name evidence="3" type="ORF">IC761_02585</name>
</gene>
<dbReference type="SUPFAM" id="SSF54427">
    <property type="entry name" value="NTF2-like"/>
    <property type="match status" value="1"/>
</dbReference>
<protein>
    <submittedName>
        <fullName evidence="3">Nuclear transport factor 2 family protein</fullName>
    </submittedName>
</protein>
<dbReference type="RefSeq" id="WP_195801750.1">
    <property type="nucleotide sequence ID" value="NZ_CP061379.1"/>
</dbReference>
<dbReference type="Proteomes" id="UP000594621">
    <property type="component" value="Chromosome"/>
</dbReference>
<name>A0A7S9D868_9BRAD</name>
<proteinExistence type="predicted"/>
<evidence type="ECO:0000313" key="4">
    <source>
        <dbReference type="Proteomes" id="UP000594621"/>
    </source>
</evidence>
<feature type="domain" description="SnoaL-like" evidence="2">
    <location>
        <begin position="36"/>
        <end position="133"/>
    </location>
</feature>
<sequence>MTRVTTMVIAALVLAGSGSLAKAQETPAEAQNKQIVLEFYEKALNGKNPEAAASYFGSHYTQHNPLVADGAEGFRKFVEFLRQKYPEAHSEAKRVFADGDYVIIHSHAVQEPGTKGAAIIDIFRLENKKIVEHWDVIQPLPETASNSNGMF</sequence>
<dbReference type="InterPro" id="IPR037401">
    <property type="entry name" value="SnoaL-like"/>
</dbReference>
<keyword evidence="4" id="KW-1185">Reference proteome</keyword>
<dbReference type="AlphaFoldDB" id="A0A7S9D868"/>
<dbReference type="PANTHER" id="PTHR38436:SF1">
    <property type="entry name" value="ESTER CYCLASE"/>
    <property type="match status" value="1"/>
</dbReference>
<dbReference type="PANTHER" id="PTHR38436">
    <property type="entry name" value="POLYKETIDE CYCLASE SNOAL-LIKE DOMAIN"/>
    <property type="match status" value="1"/>
</dbReference>
<dbReference type="GO" id="GO:0030638">
    <property type="term" value="P:polyketide metabolic process"/>
    <property type="evidence" value="ECO:0007669"/>
    <property type="project" value="InterPro"/>
</dbReference>
<dbReference type="InterPro" id="IPR032710">
    <property type="entry name" value="NTF2-like_dom_sf"/>
</dbReference>